<accession>A0A5J4NML1</accession>
<dbReference type="AlphaFoldDB" id="A0A5J4NML1"/>
<keyword evidence="6" id="KW-0695">RNA-directed DNA polymerase</keyword>
<dbReference type="InterPro" id="IPR043128">
    <property type="entry name" value="Rev_trsase/Diguanyl_cyclase"/>
</dbReference>
<gene>
    <name evidence="9" type="ORF">DEA37_0010775</name>
</gene>
<evidence type="ECO:0000256" key="1">
    <source>
        <dbReference type="ARBA" id="ARBA00022679"/>
    </source>
</evidence>
<keyword evidence="2" id="KW-0548">Nucleotidyltransferase</keyword>
<reference evidence="9 10" key="1">
    <citation type="journal article" date="2019" name="Gigascience">
        <title>Whole-genome sequence of the oriental lung fluke Paragonimus westermani.</title>
        <authorList>
            <person name="Oey H."/>
            <person name="Zakrzewski M."/>
            <person name="Narain K."/>
            <person name="Devi K.R."/>
            <person name="Agatsuma T."/>
            <person name="Nawaratna S."/>
            <person name="Gobert G.N."/>
            <person name="Jones M.K."/>
            <person name="Ragan M.A."/>
            <person name="McManus D.P."/>
            <person name="Krause L."/>
        </authorList>
    </citation>
    <scope>NUCLEOTIDE SEQUENCE [LARGE SCALE GENOMIC DNA]</scope>
    <source>
        <strain evidence="9 10">IND2009</strain>
    </source>
</reference>
<evidence type="ECO:0000256" key="7">
    <source>
        <dbReference type="SAM" id="MobiDB-lite"/>
    </source>
</evidence>
<dbReference type="Pfam" id="PF17917">
    <property type="entry name" value="RT_RNaseH"/>
    <property type="match status" value="1"/>
</dbReference>
<keyword evidence="1" id="KW-0808">Transferase</keyword>
<dbReference type="GO" id="GO:0003964">
    <property type="term" value="F:RNA-directed DNA polymerase activity"/>
    <property type="evidence" value="ECO:0007669"/>
    <property type="project" value="UniProtKB-KW"/>
</dbReference>
<evidence type="ECO:0000313" key="9">
    <source>
        <dbReference type="EMBL" id="KAA3676704.1"/>
    </source>
</evidence>
<sequence>MDEFAFAPCIQVYSSWERMLRRHKPGGLTEKCMINIRCPKLAARGKSSGRQLINRAKVVACQSKQISRKAYMEKKQTERRVCTIGEITRPLVAAQELIGGWPWWFSNYSVLLQIASQLHQLTEKGNKFLWSAECHAAFNTLKGKLSSPPILAFPNFSPSAGPFILDTDASDPAIGAVLSQKSANGEVVIAYASRRLNKRERRYCTTCRGMSALVYFLEQFRPYLLGKPSKVRTDHQALQWLRNIREPEGQVARCLEYLQDYDFNCIHRSGSRHANTDALFLFPTETVNAILSTPSVEVTWAHYQLNDPYPSNIYRRQLDGNPKHTGREIVGRSPVTHQSKSQHHQKSRYDRTANRPVYRIGDHVWLYGPKPPLGAAHKVHRPWLSPFVIVHVRSPTVYVIRDITNPTVDVLTVQYNQLKPAQTSEEAQMRPLPVPPVSVPIAEQTVEIPAKGGCSNIGGTKVLESASLRGEQCNDIETVAHAI</sequence>
<dbReference type="GO" id="GO:0016787">
    <property type="term" value="F:hydrolase activity"/>
    <property type="evidence" value="ECO:0007669"/>
    <property type="project" value="UniProtKB-KW"/>
</dbReference>
<dbReference type="InterPro" id="IPR043502">
    <property type="entry name" value="DNA/RNA_pol_sf"/>
</dbReference>
<dbReference type="FunFam" id="3.10.20.370:FF:000001">
    <property type="entry name" value="Retrovirus-related Pol polyprotein from transposon 17.6-like protein"/>
    <property type="match status" value="1"/>
</dbReference>
<evidence type="ECO:0000256" key="4">
    <source>
        <dbReference type="ARBA" id="ARBA00022759"/>
    </source>
</evidence>
<name>A0A5J4NML1_9TREM</name>
<keyword evidence="5" id="KW-0378">Hydrolase</keyword>
<dbReference type="EMBL" id="QNGE01001849">
    <property type="protein sequence ID" value="KAA3676704.1"/>
    <property type="molecule type" value="Genomic_DNA"/>
</dbReference>
<dbReference type="CDD" id="cd09274">
    <property type="entry name" value="RNase_HI_RT_Ty3"/>
    <property type="match status" value="1"/>
</dbReference>
<feature type="region of interest" description="Disordered" evidence="7">
    <location>
        <begin position="315"/>
        <end position="351"/>
    </location>
</feature>
<evidence type="ECO:0000259" key="8">
    <source>
        <dbReference type="Pfam" id="PF17917"/>
    </source>
</evidence>
<feature type="domain" description="Reverse transcriptase RNase H-like" evidence="8">
    <location>
        <begin position="162"/>
        <end position="261"/>
    </location>
</feature>
<dbReference type="Gene3D" id="3.30.70.270">
    <property type="match status" value="1"/>
</dbReference>
<evidence type="ECO:0000256" key="6">
    <source>
        <dbReference type="ARBA" id="ARBA00022918"/>
    </source>
</evidence>
<keyword evidence="10" id="KW-1185">Reference proteome</keyword>
<dbReference type="GO" id="GO:0004519">
    <property type="term" value="F:endonuclease activity"/>
    <property type="evidence" value="ECO:0007669"/>
    <property type="project" value="UniProtKB-KW"/>
</dbReference>
<evidence type="ECO:0000313" key="10">
    <source>
        <dbReference type="Proteomes" id="UP000324629"/>
    </source>
</evidence>
<dbReference type="PANTHER" id="PTHR37984:SF5">
    <property type="entry name" value="PROTEIN NYNRIN-LIKE"/>
    <property type="match status" value="1"/>
</dbReference>
<evidence type="ECO:0000256" key="3">
    <source>
        <dbReference type="ARBA" id="ARBA00022722"/>
    </source>
</evidence>
<proteinExistence type="predicted"/>
<evidence type="ECO:0000256" key="2">
    <source>
        <dbReference type="ARBA" id="ARBA00022695"/>
    </source>
</evidence>
<keyword evidence="4" id="KW-0255">Endonuclease</keyword>
<comment type="caution">
    <text evidence="9">The sequence shown here is derived from an EMBL/GenBank/DDBJ whole genome shotgun (WGS) entry which is preliminary data.</text>
</comment>
<dbReference type="Proteomes" id="UP000324629">
    <property type="component" value="Unassembled WGS sequence"/>
</dbReference>
<keyword evidence="3" id="KW-0540">Nuclease</keyword>
<protein>
    <recommendedName>
        <fullName evidence="8">Reverse transcriptase RNase H-like domain-containing protein</fullName>
    </recommendedName>
</protein>
<dbReference type="SUPFAM" id="SSF56672">
    <property type="entry name" value="DNA/RNA polymerases"/>
    <property type="match status" value="1"/>
</dbReference>
<dbReference type="PANTHER" id="PTHR37984">
    <property type="entry name" value="PROTEIN CBG26694"/>
    <property type="match status" value="1"/>
</dbReference>
<organism evidence="9 10">
    <name type="scientific">Paragonimus westermani</name>
    <dbReference type="NCBI Taxonomy" id="34504"/>
    <lineage>
        <taxon>Eukaryota</taxon>
        <taxon>Metazoa</taxon>
        <taxon>Spiralia</taxon>
        <taxon>Lophotrochozoa</taxon>
        <taxon>Platyhelminthes</taxon>
        <taxon>Trematoda</taxon>
        <taxon>Digenea</taxon>
        <taxon>Plagiorchiida</taxon>
        <taxon>Troglotremata</taxon>
        <taxon>Troglotrematidae</taxon>
        <taxon>Paragonimus</taxon>
    </lineage>
</organism>
<evidence type="ECO:0000256" key="5">
    <source>
        <dbReference type="ARBA" id="ARBA00022801"/>
    </source>
</evidence>
<feature type="compositionally biased region" description="Basic and acidic residues" evidence="7">
    <location>
        <begin position="316"/>
        <end position="330"/>
    </location>
</feature>
<dbReference type="Gene3D" id="3.10.20.370">
    <property type="match status" value="1"/>
</dbReference>
<dbReference type="InterPro" id="IPR050951">
    <property type="entry name" value="Retrovirus_Pol_polyprotein"/>
</dbReference>
<dbReference type="InterPro" id="IPR041373">
    <property type="entry name" value="RT_RNaseH"/>
</dbReference>